<keyword evidence="9" id="KW-1185">Reference proteome</keyword>
<dbReference type="GO" id="GO:0048511">
    <property type="term" value="P:rhythmic process"/>
    <property type="evidence" value="ECO:0007669"/>
    <property type="project" value="UniProtKB-KW"/>
</dbReference>
<reference evidence="8" key="1">
    <citation type="journal article" date="2021" name="Genome Biol. Evol.">
        <title>A High-Quality Reference Genome for a Parasitic Bivalve with Doubly Uniparental Inheritance (Bivalvia: Unionida).</title>
        <authorList>
            <person name="Smith C.H."/>
        </authorList>
    </citation>
    <scope>NUCLEOTIDE SEQUENCE</scope>
    <source>
        <strain evidence="8">CHS0354</strain>
    </source>
</reference>
<feature type="compositionally biased region" description="Basic residues" evidence="5">
    <location>
        <begin position="1195"/>
        <end position="1204"/>
    </location>
</feature>
<dbReference type="EMBL" id="JAEAOA010002366">
    <property type="protein sequence ID" value="KAK3595063.1"/>
    <property type="molecule type" value="Genomic_DNA"/>
</dbReference>
<dbReference type="Pfam" id="PF05029">
    <property type="entry name" value="TIMELESS_C"/>
    <property type="match status" value="1"/>
</dbReference>
<dbReference type="Pfam" id="PF26019">
    <property type="entry name" value="HTH_TIMELESS"/>
    <property type="match status" value="2"/>
</dbReference>
<proteinExistence type="inferred from homology"/>
<name>A0AAE0VY85_9BIVA</name>
<evidence type="ECO:0000256" key="3">
    <source>
        <dbReference type="ARBA" id="ARBA00023242"/>
    </source>
</evidence>
<evidence type="ECO:0000256" key="5">
    <source>
        <dbReference type="SAM" id="MobiDB-lite"/>
    </source>
</evidence>
<dbReference type="InterPro" id="IPR044998">
    <property type="entry name" value="Timeless"/>
</dbReference>
<evidence type="ECO:0000259" key="6">
    <source>
        <dbReference type="Pfam" id="PF04821"/>
    </source>
</evidence>
<evidence type="ECO:0000256" key="4">
    <source>
        <dbReference type="ARBA" id="ARBA00023306"/>
    </source>
</evidence>
<feature type="compositionally biased region" description="Basic and acidic residues" evidence="5">
    <location>
        <begin position="1209"/>
        <end position="1218"/>
    </location>
</feature>
<dbReference type="PANTHER" id="PTHR22940">
    <property type="entry name" value="TIMEOUT/TIMELESS-2"/>
    <property type="match status" value="1"/>
</dbReference>
<organism evidence="8 9">
    <name type="scientific">Potamilus streckersoni</name>
    <dbReference type="NCBI Taxonomy" id="2493646"/>
    <lineage>
        <taxon>Eukaryota</taxon>
        <taxon>Metazoa</taxon>
        <taxon>Spiralia</taxon>
        <taxon>Lophotrochozoa</taxon>
        <taxon>Mollusca</taxon>
        <taxon>Bivalvia</taxon>
        <taxon>Autobranchia</taxon>
        <taxon>Heteroconchia</taxon>
        <taxon>Palaeoheterodonta</taxon>
        <taxon>Unionida</taxon>
        <taxon>Unionoidea</taxon>
        <taxon>Unionidae</taxon>
        <taxon>Ambleminae</taxon>
        <taxon>Lampsilini</taxon>
        <taxon>Potamilus</taxon>
    </lineage>
</organism>
<feature type="domain" description="Timeless C-terminal" evidence="7">
    <location>
        <begin position="1035"/>
        <end position="1119"/>
    </location>
</feature>
<reference evidence="8" key="3">
    <citation type="submission" date="2023-05" db="EMBL/GenBank/DDBJ databases">
        <authorList>
            <person name="Smith C.H."/>
        </authorList>
    </citation>
    <scope>NUCLEOTIDE SEQUENCE</scope>
    <source>
        <strain evidence="8">CHS0354</strain>
        <tissue evidence="8">Mantle</tissue>
    </source>
</reference>
<dbReference type="Pfam" id="PF04821">
    <property type="entry name" value="TIMELESS"/>
    <property type="match status" value="1"/>
</dbReference>
<feature type="compositionally biased region" description="Polar residues" evidence="5">
    <location>
        <begin position="1272"/>
        <end position="1286"/>
    </location>
</feature>
<comment type="caution">
    <text evidence="8">The sequence shown here is derived from an EMBL/GenBank/DDBJ whole genome shotgun (WGS) entry which is preliminary data.</text>
</comment>
<dbReference type="GO" id="GO:0006281">
    <property type="term" value="P:DNA repair"/>
    <property type="evidence" value="ECO:0007669"/>
    <property type="project" value="TreeGrafter"/>
</dbReference>
<evidence type="ECO:0000313" key="8">
    <source>
        <dbReference type="EMBL" id="KAK3595063.1"/>
    </source>
</evidence>
<comment type="subcellular location">
    <subcellularLocation>
        <location evidence="1">Nucleus</location>
    </subcellularLocation>
</comment>
<feature type="compositionally biased region" description="Basic residues" evidence="5">
    <location>
        <begin position="520"/>
        <end position="536"/>
    </location>
</feature>
<dbReference type="InterPro" id="IPR007725">
    <property type="entry name" value="TIMELESS_C"/>
</dbReference>
<evidence type="ECO:0000313" key="9">
    <source>
        <dbReference type="Proteomes" id="UP001195483"/>
    </source>
</evidence>
<feature type="region of interest" description="Disordered" evidence="5">
    <location>
        <begin position="945"/>
        <end position="1016"/>
    </location>
</feature>
<reference evidence="8" key="2">
    <citation type="journal article" date="2021" name="Genome Biol. Evol.">
        <title>Developing a high-quality reference genome for a parasitic bivalve with doubly uniparental inheritance (Bivalvia: Unionida).</title>
        <authorList>
            <person name="Smith C.H."/>
        </authorList>
    </citation>
    <scope>NUCLEOTIDE SEQUENCE</scope>
    <source>
        <strain evidence="8">CHS0354</strain>
        <tissue evidence="8">Mantle</tissue>
    </source>
</reference>
<dbReference type="GO" id="GO:0031298">
    <property type="term" value="C:replication fork protection complex"/>
    <property type="evidence" value="ECO:0007669"/>
    <property type="project" value="TreeGrafter"/>
</dbReference>
<keyword evidence="3" id="KW-0539">Nucleus</keyword>
<feature type="compositionally biased region" description="Basic residues" evidence="5">
    <location>
        <begin position="1149"/>
        <end position="1168"/>
    </location>
</feature>
<keyword evidence="4" id="KW-0131">Cell cycle</keyword>
<comment type="similarity">
    <text evidence="2">Belongs to the timeless family.</text>
</comment>
<dbReference type="GO" id="GO:0000076">
    <property type="term" value="P:DNA replication checkpoint signaling"/>
    <property type="evidence" value="ECO:0007669"/>
    <property type="project" value="TreeGrafter"/>
</dbReference>
<feature type="domain" description="Timeless N-terminal" evidence="6">
    <location>
        <begin position="21"/>
        <end position="281"/>
    </location>
</feature>
<feature type="compositionally biased region" description="Acidic residues" evidence="5">
    <location>
        <begin position="980"/>
        <end position="1010"/>
    </location>
</feature>
<evidence type="ECO:0000259" key="7">
    <source>
        <dbReference type="Pfam" id="PF05029"/>
    </source>
</evidence>
<sequence length="1461" mass="169325">MVMLVELQATCSALGYQEGDKYVREPDCLETVKDLIRFLKREDDCDIRRQLGDAQIVQNDLLPILKQYDDEADLWEATVRLLVNLTQPAVLCFNNHIPEEKTMRNYYMEVETHLQTYKEAFASEDVFAVIAKKLGDLLKLDWENRQEEDRLLIERILILIRNVLHVPPNLAAEQRTDDDASIHDQVLWAMHVSGLEDLLLYIASSEDERQYAMHILEIVSLMFREQNPDILASAGVGRSMTEKEKDERELEIIRQEEFAQKRSDMLKFNTRHSRFGGTYVVRNMTSISERELIYHKSQGDVKNINLDMNKKPKKKPKNRKPIKEQELIRRSTLSIRLSLKEFCIQFLENCYNPLMYTVKNLLSHEKTQDHDETYYLWAMRFFMEFCRLHSKQVDLVSETMSVPTFHYIQVQLFSYYEMIMMEKKEAIIWGNRAHLALKAYQELLMTLDSMDRSGNPQLMESSRIIKSNIFYMMEFRDIFLTMLRRFDENRQSRSYLKDLIETTHLFLKMLEHFSKKTKHLVVEKKKRKKGGRKKKPESKGSNQPSEPTAQEIEDLWDEVSSELSAIFQGRAEIPQNVSPFDAASEVDINEQRVDAMIRIQDMLREKKPGEAVALFRAAREVWPERNEFGTPDISPEDEFMCLREIFMTSLPRPMTEIPEVNEQEEVEQEEDEQEEVAEVEKAEQEFDFKDFVMKFARPEILKPYVILLGDVKKNSTHTNHCIVKMMHRIAVDFKCLGMMFQASLFRIFQQILLSPLAKTDRFKEIAKFATFVVRHFVETAQKNPKVYMELLFWKSCKDGYEILEGYGTYSRIKAKVLWTEDLEQEVRRLYEEYVEQDTEGKDVVDCIAERITDPTKTRGQIIQELKRQSLITSAKDLRKPKGNTRLGPWKEDHEVELRELFDRFKTSSDPVGNIVSNMSIKRSKAKVIEKVLQLGLVEDRKQLYKKRSHKSRKGGNNYEDDDDDLNDRGNNEQEFQELPSDFEEPELPESSDDNGDDNGDDDSSSDESDSDVEKEAESFAEILGVISEGNMSSTIRSLVEKGYRDQIHWIERALRRTAEDRESEESVAVPIVPLTEENETAMEDEIFLSFLSTIGISAPANEQEAFWRIPANLTASELRNIADGLELNENGEPVAADKIKVVQKPKQNTQKKRKEKKKERKKDKHKNKKDQDVSRRFAALQAMAKKRKEDETQGKRRSRYKKASPIKMPDIDQPRDVNESMIVDVAIPTPAKEKSVVRSRKKRVKKMMDSDDEESQQERPGPVCSDSEEIENQCSIQIQPLQFNSDSDSDENSLAIVKSSKMKSRQDLSNELDEQDILTAKSTSKKSRMLKSDNSDDDDVEFKISGSGATKRSRSLNKDDGDDQVKASPPTKRSRIILSDDSDEEKENIASQGNTEPLKFGDSDSEDDIPLSAVIEKRSAPESFPATLYTQPESDSDLDDHVPLRKVLQRKNVIDSDDNED</sequence>
<protein>
    <recommendedName>
        <fullName evidence="10">Protein timeless homolog</fullName>
    </recommendedName>
</protein>
<dbReference type="GO" id="GO:0003677">
    <property type="term" value="F:DNA binding"/>
    <property type="evidence" value="ECO:0007669"/>
    <property type="project" value="TreeGrafter"/>
</dbReference>
<evidence type="ECO:0008006" key="10">
    <source>
        <dbReference type="Google" id="ProtNLM"/>
    </source>
</evidence>
<evidence type="ECO:0000256" key="1">
    <source>
        <dbReference type="ARBA" id="ARBA00004123"/>
    </source>
</evidence>
<dbReference type="Proteomes" id="UP001195483">
    <property type="component" value="Unassembled WGS sequence"/>
</dbReference>
<feature type="compositionally biased region" description="Basic and acidic residues" evidence="5">
    <location>
        <begin position="1356"/>
        <end position="1365"/>
    </location>
</feature>
<dbReference type="PANTHER" id="PTHR22940:SF4">
    <property type="entry name" value="PROTEIN TIMELESS HOMOLOG"/>
    <property type="match status" value="1"/>
</dbReference>
<dbReference type="GO" id="GO:0043111">
    <property type="term" value="P:replication fork arrest"/>
    <property type="evidence" value="ECO:0007669"/>
    <property type="project" value="TreeGrafter"/>
</dbReference>
<dbReference type="InterPro" id="IPR006906">
    <property type="entry name" value="Timeless_N"/>
</dbReference>
<evidence type="ECO:0000256" key="2">
    <source>
        <dbReference type="ARBA" id="ARBA00008174"/>
    </source>
</evidence>
<feature type="region of interest" description="Disordered" evidence="5">
    <location>
        <begin position="1136"/>
        <end position="1443"/>
    </location>
</feature>
<accession>A0AAE0VY85</accession>
<feature type="region of interest" description="Disordered" evidence="5">
    <location>
        <begin position="520"/>
        <end position="549"/>
    </location>
</feature>
<gene>
    <name evidence="8" type="ORF">CHS0354_043159</name>
</gene>